<evidence type="ECO:0000256" key="2">
    <source>
        <dbReference type="PROSITE-ProRule" id="PRU00176"/>
    </source>
</evidence>
<dbReference type="Gene3D" id="3.30.70.330">
    <property type="match status" value="1"/>
</dbReference>
<accession>A0A7C9E1Z5</accession>
<reference evidence="5" key="2">
    <citation type="submission" date="2020-07" db="EMBL/GenBank/DDBJ databases">
        <authorList>
            <person name="Vera ALvarez R."/>
            <person name="Arias-Moreno D.M."/>
            <person name="Jimenez-Jacinto V."/>
            <person name="Jimenez-Bremont J.F."/>
            <person name="Swaminathan K."/>
            <person name="Moose S.P."/>
            <person name="Guerrero-Gonzalez M.L."/>
            <person name="Marino-Ramirez L."/>
            <person name="Landsman D."/>
            <person name="Rodriguez-Kessler M."/>
            <person name="Delgado-Sanchez P."/>
        </authorList>
    </citation>
    <scope>NUCLEOTIDE SEQUENCE</scope>
    <source>
        <tissue evidence="5">Cladode</tissue>
    </source>
</reference>
<dbReference type="GO" id="GO:0003723">
    <property type="term" value="F:RNA binding"/>
    <property type="evidence" value="ECO:0007669"/>
    <property type="project" value="UniProtKB-UniRule"/>
</dbReference>
<protein>
    <recommendedName>
        <fullName evidence="4">RRM domain-containing protein</fullName>
    </recommendedName>
</protein>
<dbReference type="Pfam" id="PF00076">
    <property type="entry name" value="RRM_1"/>
    <property type="match status" value="1"/>
</dbReference>
<dbReference type="InterPro" id="IPR035979">
    <property type="entry name" value="RBD_domain_sf"/>
</dbReference>
<organism evidence="5">
    <name type="scientific">Opuntia streptacantha</name>
    <name type="common">Prickly pear cactus</name>
    <name type="synonym">Opuntia cardona</name>
    <dbReference type="NCBI Taxonomy" id="393608"/>
    <lineage>
        <taxon>Eukaryota</taxon>
        <taxon>Viridiplantae</taxon>
        <taxon>Streptophyta</taxon>
        <taxon>Embryophyta</taxon>
        <taxon>Tracheophyta</taxon>
        <taxon>Spermatophyta</taxon>
        <taxon>Magnoliopsida</taxon>
        <taxon>eudicotyledons</taxon>
        <taxon>Gunneridae</taxon>
        <taxon>Pentapetalae</taxon>
        <taxon>Caryophyllales</taxon>
        <taxon>Cactineae</taxon>
        <taxon>Cactaceae</taxon>
        <taxon>Opuntioideae</taxon>
        <taxon>Opuntia</taxon>
    </lineage>
</organism>
<evidence type="ECO:0000313" key="5">
    <source>
        <dbReference type="EMBL" id="MBA4654846.1"/>
    </source>
</evidence>
<dbReference type="PANTHER" id="PTHR11176:SF23">
    <property type="entry name" value="RNA-BINDING (RRM_RBD_RNP MOTIFS) FAMILY PROTEIN"/>
    <property type="match status" value="1"/>
</dbReference>
<feature type="region of interest" description="Disordered" evidence="3">
    <location>
        <begin position="99"/>
        <end position="132"/>
    </location>
</feature>
<dbReference type="InterPro" id="IPR012677">
    <property type="entry name" value="Nucleotide-bd_a/b_plait_sf"/>
</dbReference>
<evidence type="ECO:0000256" key="3">
    <source>
        <dbReference type="SAM" id="MobiDB-lite"/>
    </source>
</evidence>
<proteinExistence type="predicted"/>
<dbReference type="SMART" id="SM00360">
    <property type="entry name" value="RRM"/>
    <property type="match status" value="1"/>
</dbReference>
<dbReference type="CDD" id="cd12384">
    <property type="entry name" value="RRM_RBM24_RBM38_like"/>
    <property type="match status" value="1"/>
</dbReference>
<dbReference type="PROSITE" id="PS50102">
    <property type="entry name" value="RRM"/>
    <property type="match status" value="1"/>
</dbReference>
<name>A0A7C9E1Z5_OPUST</name>
<feature type="region of interest" description="Disordered" evidence="3">
    <location>
        <begin position="239"/>
        <end position="298"/>
    </location>
</feature>
<feature type="compositionally biased region" description="Polar residues" evidence="3">
    <location>
        <begin position="257"/>
        <end position="266"/>
    </location>
</feature>
<dbReference type="SUPFAM" id="SSF54928">
    <property type="entry name" value="RNA-binding domain, RBD"/>
    <property type="match status" value="1"/>
</dbReference>
<feature type="compositionally biased region" description="Low complexity" evidence="3">
    <location>
        <begin position="273"/>
        <end position="284"/>
    </location>
</feature>
<reference evidence="5" key="1">
    <citation type="journal article" date="2013" name="J. Plant Res.">
        <title>Effect of fungi and light on seed germination of three Opuntia species from semiarid lands of central Mexico.</title>
        <authorList>
            <person name="Delgado-Sanchez P."/>
            <person name="Jimenez-Bremont J.F."/>
            <person name="Guerrero-Gonzalez Mde L."/>
            <person name="Flores J."/>
        </authorList>
    </citation>
    <scope>NUCLEOTIDE SEQUENCE</scope>
    <source>
        <tissue evidence="5">Cladode</tissue>
    </source>
</reference>
<dbReference type="AlphaFoldDB" id="A0A7C9E1Z5"/>
<dbReference type="PANTHER" id="PTHR11176">
    <property type="entry name" value="BOULE-RELATED"/>
    <property type="match status" value="1"/>
</dbReference>
<feature type="compositionally biased region" description="Polar residues" evidence="3">
    <location>
        <begin position="119"/>
        <end position="132"/>
    </location>
</feature>
<dbReference type="InterPro" id="IPR000504">
    <property type="entry name" value="RRM_dom"/>
</dbReference>
<keyword evidence="1 2" id="KW-0694">RNA-binding</keyword>
<evidence type="ECO:0000259" key="4">
    <source>
        <dbReference type="PROSITE" id="PS50102"/>
    </source>
</evidence>
<evidence type="ECO:0000256" key="1">
    <source>
        <dbReference type="ARBA" id="ARBA00022884"/>
    </source>
</evidence>
<feature type="compositionally biased region" description="Low complexity" evidence="3">
    <location>
        <begin position="240"/>
        <end position="251"/>
    </location>
</feature>
<sequence length="298" mass="32071">MANYPVGRQHEFRSPFGDTTYTKVFVGGLAWETPTEKMRAYFERFGEILEAVIICDKHTGKSKGYGFVTFKDPAAASRACQNPNPFIDGRKANCNIASFGRPRPSPPRGRNTGGIAQVEGQSSSSSYGGMPTPQQTTLPSPFYYHPYGYPPYTAYAYQGAYNPQVQQSQYYTAGAPHLYGSGSSSPSSSLGLGSSPYYYGYPTPAAAAVGFSSSNLPIPRYFYYPTQMEAPLSPYPNPTTPAAFASATSLPDAASTKRPQLPSSSSNKEDEAQQSQAEAPQSTSTEKDAVIPSEPPST</sequence>
<feature type="domain" description="RRM" evidence="4">
    <location>
        <begin position="22"/>
        <end position="99"/>
    </location>
</feature>
<dbReference type="EMBL" id="GISG01184977">
    <property type="protein sequence ID" value="MBA4654841.1"/>
    <property type="molecule type" value="Transcribed_RNA"/>
</dbReference>
<dbReference type="EMBL" id="GISG01184983">
    <property type="protein sequence ID" value="MBA4654846.1"/>
    <property type="molecule type" value="Transcribed_RNA"/>
</dbReference>